<feature type="compositionally biased region" description="Polar residues" evidence="1">
    <location>
        <begin position="255"/>
        <end position="267"/>
    </location>
</feature>
<evidence type="ECO:0000256" key="1">
    <source>
        <dbReference type="SAM" id="MobiDB-lite"/>
    </source>
</evidence>
<feature type="compositionally biased region" description="Polar residues" evidence="1">
    <location>
        <begin position="1"/>
        <end position="11"/>
    </location>
</feature>
<protein>
    <recommendedName>
        <fullName evidence="2">DUF6824 domain-containing protein</fullName>
    </recommendedName>
</protein>
<gene>
    <name evidence="3" type="ORF">HJC23_008216</name>
</gene>
<evidence type="ECO:0000259" key="2">
    <source>
        <dbReference type="Pfam" id="PF20710"/>
    </source>
</evidence>
<feature type="domain" description="DUF6824" evidence="2">
    <location>
        <begin position="94"/>
        <end position="192"/>
    </location>
</feature>
<dbReference type="InterPro" id="IPR049227">
    <property type="entry name" value="DUF6824"/>
</dbReference>
<feature type="region of interest" description="Disordered" evidence="1">
    <location>
        <begin position="58"/>
        <end position="86"/>
    </location>
</feature>
<proteinExistence type="predicted"/>
<feature type="region of interest" description="Disordered" evidence="1">
    <location>
        <begin position="1"/>
        <end position="32"/>
    </location>
</feature>
<feature type="region of interest" description="Disordered" evidence="1">
    <location>
        <begin position="211"/>
        <end position="282"/>
    </location>
</feature>
<dbReference type="AlphaFoldDB" id="A0ABD3NMR9"/>
<dbReference type="EMBL" id="JABMIG020000515">
    <property type="protein sequence ID" value="KAL3776061.1"/>
    <property type="molecule type" value="Genomic_DNA"/>
</dbReference>
<evidence type="ECO:0000313" key="4">
    <source>
        <dbReference type="Proteomes" id="UP001516023"/>
    </source>
</evidence>
<sequence length="580" mass="64269">MKRKISSPSTSLDEEARCHEQGAAKTKKLLPASISESAQNSTAFSSAPPAFQASSSFVRDDSFGSSSAGTANTSHPPSDESSANGFVTTPRVNDVLIGKGCETFHHVGNRRFRILVEMHFHNYFKENISSCHRDGIVQAVMDSVRGNHPPGRFLVPQEASFEDFGAHRDADETTRQPNVKWKIATEAEAEAKVHATFLAAGRFLVTKATVMQGRQEEKEEATVTQREEKRETSTESSPDVNLVNRIPPYHDKSNSRAASDETGSSAPISARQIHDQQTCPSAAKTVKCPSNIRDFINRPLSQYFVMEPPDTHEMPSLPPSYIVPSNYDILCGQNSKDYFHHIGNRRFRILIEMSVKRYETLLLHPTDDSRDSIQTLVGETLLSVSKCDPPGRFLGMDFSTGRWRILNPIFAQLKTEQTFFECVRVTQRKMEQFATMEQQDDVVGREEEAKNLLATTTAAASMASLQNTLSLLYAMPCHSFRLSAMNPIDLSALQNQALFLQGNVVGHVEASAVSPSLADQVTLQNVSADECLSNLRHGFYPRELHKPKTEGEKARAESADMMDVVGGMLQLGQLDRRSSV</sequence>
<reference evidence="3 4" key="1">
    <citation type="journal article" date="2020" name="G3 (Bethesda)">
        <title>Improved Reference Genome for Cyclotella cryptica CCMP332, a Model for Cell Wall Morphogenesis, Salinity Adaptation, and Lipid Production in Diatoms (Bacillariophyta).</title>
        <authorList>
            <person name="Roberts W.R."/>
            <person name="Downey K.M."/>
            <person name="Ruck E.C."/>
            <person name="Traller J.C."/>
            <person name="Alverson A.J."/>
        </authorList>
    </citation>
    <scope>NUCLEOTIDE SEQUENCE [LARGE SCALE GENOMIC DNA]</scope>
    <source>
        <strain evidence="3 4">CCMP332</strain>
    </source>
</reference>
<feature type="compositionally biased region" description="Polar residues" evidence="1">
    <location>
        <begin position="63"/>
        <end position="86"/>
    </location>
</feature>
<comment type="caution">
    <text evidence="3">The sequence shown here is derived from an EMBL/GenBank/DDBJ whole genome shotgun (WGS) entry which is preliminary data.</text>
</comment>
<name>A0ABD3NMR9_9STRA</name>
<dbReference type="Proteomes" id="UP001516023">
    <property type="component" value="Unassembled WGS sequence"/>
</dbReference>
<keyword evidence="4" id="KW-1185">Reference proteome</keyword>
<accession>A0ABD3NMR9</accession>
<dbReference type="Pfam" id="PF20710">
    <property type="entry name" value="DUF6824"/>
    <property type="match status" value="2"/>
</dbReference>
<organism evidence="3 4">
    <name type="scientific">Cyclotella cryptica</name>
    <dbReference type="NCBI Taxonomy" id="29204"/>
    <lineage>
        <taxon>Eukaryota</taxon>
        <taxon>Sar</taxon>
        <taxon>Stramenopiles</taxon>
        <taxon>Ochrophyta</taxon>
        <taxon>Bacillariophyta</taxon>
        <taxon>Coscinodiscophyceae</taxon>
        <taxon>Thalassiosirophycidae</taxon>
        <taxon>Stephanodiscales</taxon>
        <taxon>Stephanodiscaceae</taxon>
        <taxon>Cyclotella</taxon>
    </lineage>
</organism>
<feature type="domain" description="DUF6824" evidence="2">
    <location>
        <begin position="328"/>
        <end position="419"/>
    </location>
</feature>
<feature type="compositionally biased region" description="Basic and acidic residues" evidence="1">
    <location>
        <begin position="214"/>
        <end position="233"/>
    </location>
</feature>
<evidence type="ECO:0000313" key="3">
    <source>
        <dbReference type="EMBL" id="KAL3776061.1"/>
    </source>
</evidence>